<dbReference type="InterPro" id="IPR029039">
    <property type="entry name" value="Flavoprotein-like_sf"/>
</dbReference>
<protein>
    <submittedName>
        <fullName evidence="3">NAD(P)H-dependent oxidoreductase</fullName>
    </submittedName>
</protein>
<dbReference type="SUPFAM" id="SSF52218">
    <property type="entry name" value="Flavoproteins"/>
    <property type="match status" value="1"/>
</dbReference>
<feature type="region of interest" description="Disordered" evidence="1">
    <location>
        <begin position="165"/>
        <end position="199"/>
    </location>
</feature>
<dbReference type="RefSeq" id="WP_316703535.1">
    <property type="nucleotide sequence ID" value="NZ_CP136336.1"/>
</dbReference>
<reference evidence="3 4" key="1">
    <citation type="submission" date="2023-10" db="EMBL/GenBank/DDBJ databases">
        <title>Bacteria for the degradation of biodegradable plastic PBAT(Polybutylene adipate terephthalate).</title>
        <authorList>
            <person name="Weon H.-Y."/>
            <person name="Yeon J."/>
        </authorList>
    </citation>
    <scope>NUCLEOTIDE SEQUENCE [LARGE SCALE GENOMIC DNA]</scope>
    <source>
        <strain evidence="3 4">SBD 7-3</strain>
    </source>
</reference>
<evidence type="ECO:0000256" key="1">
    <source>
        <dbReference type="SAM" id="MobiDB-lite"/>
    </source>
</evidence>
<sequence length="199" mass="20550">MSPTLRNTLIVAAAVVVSLLVASAGVWWAASREVVTRITSLSHTGSTGRALVVYHPGLSDFPDRITSAFAAGMASAGWRVDRTTASRRAPTDLSGYDLVVLGSPVYANAAAPPLTRYLDRLGDLGGRPVVLVFTAAGDAGPALETSAAQAAAHHGRVVARLGYTTQQIGDPPPGDTGPQVERAARMARDAGRGLRAVSP</sequence>
<dbReference type="EMBL" id="CP136336">
    <property type="protein sequence ID" value="WOB10635.1"/>
    <property type="molecule type" value="Genomic_DNA"/>
</dbReference>
<gene>
    <name evidence="3" type="ORF">RXV79_11380</name>
</gene>
<dbReference type="InterPro" id="IPR005025">
    <property type="entry name" value="FMN_Rdtase-like_dom"/>
</dbReference>
<evidence type="ECO:0000313" key="4">
    <source>
        <dbReference type="Proteomes" id="UP001303946"/>
    </source>
</evidence>
<keyword evidence="4" id="KW-1185">Reference proteome</keyword>
<organism evidence="3 4">
    <name type="scientific">Piscinibacter gummiphilus</name>
    <dbReference type="NCBI Taxonomy" id="946333"/>
    <lineage>
        <taxon>Bacteria</taxon>
        <taxon>Pseudomonadati</taxon>
        <taxon>Pseudomonadota</taxon>
        <taxon>Betaproteobacteria</taxon>
        <taxon>Burkholderiales</taxon>
        <taxon>Sphaerotilaceae</taxon>
        <taxon>Piscinibacter</taxon>
    </lineage>
</organism>
<accession>A0ABZ0D5L6</accession>
<dbReference type="Gene3D" id="3.40.50.360">
    <property type="match status" value="1"/>
</dbReference>
<evidence type="ECO:0000259" key="2">
    <source>
        <dbReference type="Pfam" id="PF03358"/>
    </source>
</evidence>
<dbReference type="Pfam" id="PF03358">
    <property type="entry name" value="FMN_red"/>
    <property type="match status" value="1"/>
</dbReference>
<evidence type="ECO:0000313" key="3">
    <source>
        <dbReference type="EMBL" id="WOB10635.1"/>
    </source>
</evidence>
<feature type="compositionally biased region" description="Basic and acidic residues" evidence="1">
    <location>
        <begin position="182"/>
        <end position="192"/>
    </location>
</feature>
<proteinExistence type="predicted"/>
<name>A0ABZ0D5L6_9BURK</name>
<dbReference type="Proteomes" id="UP001303946">
    <property type="component" value="Chromosome"/>
</dbReference>
<feature type="domain" description="NADPH-dependent FMN reductase-like" evidence="2">
    <location>
        <begin position="93"/>
        <end position="159"/>
    </location>
</feature>